<protein>
    <recommendedName>
        <fullName evidence="5">AAA+ ATPase domain-containing protein</fullName>
    </recommendedName>
</protein>
<feature type="compositionally biased region" description="Low complexity" evidence="4">
    <location>
        <begin position="20"/>
        <end position="30"/>
    </location>
</feature>
<dbReference type="InterPro" id="IPR027417">
    <property type="entry name" value="P-loop_NTPase"/>
</dbReference>
<accession>A0A7I8KFB3</accession>
<feature type="domain" description="AAA+ ATPase" evidence="5">
    <location>
        <begin position="805"/>
        <end position="943"/>
    </location>
</feature>
<sequence length="1041" mass="113892">MPSSKGKKSSKARLQERPPTRAIRTATPPAHGTQGSEDVEDEGRSRKLLSEAAAKFPGLISETAFLGRIADVCSSWEQEGGGANVWLSENAMVAASLRPGSLVSVSLVASGKQLSGEFPLDSLADGCAEYFGLDAVDSLTNEAGRYFAVAKVFSSQKVLKNGVRLSWSLSCTMGFPAAGRILFVSPIGNLHTSYIVHGTDNMDSSINVNDASVSSCISRDLYLKLVRENDGRTGYNERSSPVCVMKNSSFIPSREVSPPKTPSCYQPRISSPGSTPMLPKGSQDDVSGFQYPPNIGQSAIREGFKDEKCNELLLTYAIRWFRGRYLLKGNVLALPIFGQLCIFQVEGSIKESVDNDIAKQGRIYGKVNNLVVPEAKSPDVLSHNVFLVDYRTKIHLTPMPAVIDISGKGDMISSKLVDKNVRFKDSGNFPRVGGLSKEYALLKEIIGFSFSHQSSLLRYRGVLLYGPPGTGKTSLACSCARDAGANLFVINGPEIVSEYYGESELKLLEVFDTARLATPAVVFIDELDAIAPARKDGGEGLSRRIVATLLELMDGIIRSDGILVIAATNRPESIEPALRRPGRLDKEIEIGVPTPDQRLDILFGILDGMHHDLSYEEIQSLALATHGFVGADLSALCNEAAMIALRRYVKSKGVDVGILGQPHWELCLKREEHEGEPQGCDLGDNNMHSVKQMDSVLLSLSKMAISSNYPSDHAEVSKDIDSEHYGILNNTYATKELSDLQITTEDFDQAKLKVRPSAMREVMLEVPKVRWEDVGGQNGVKRQLIEAVQWPQTCPDAFKRIGIRPPRGLLIFGPPGCSKTLMARAVASEAKLNFIAVKGPELLSKWVGESEKAISSLFSKARANSPSIIFFDEIDGLATTRGQETDGTSVGDRVMNQLLIELDGLDERFGVTVIAATNRPDKIDPALLRPGRFDRHLDVKPPDEHDREDIFLIHMRGMPISCNVTARELACLTKGYSGADIKLVCREAAVAALEESFDISEISMEHFKVAIGRVKPADVQFYLDIAEKFRRFVDVDFEQKP</sequence>
<comment type="similarity">
    <text evidence="1">Belongs to the AAA ATPase family.</text>
</comment>
<dbReference type="InterPro" id="IPR041569">
    <property type="entry name" value="AAA_lid_3"/>
</dbReference>
<dbReference type="PANTHER" id="PTHR23077:SF27">
    <property type="entry name" value="ATPASE FAMILY GENE 2 PROTEIN HOMOLOG A"/>
    <property type="match status" value="1"/>
</dbReference>
<reference evidence="6" key="1">
    <citation type="submission" date="2020-02" db="EMBL/GenBank/DDBJ databases">
        <authorList>
            <person name="Scholz U."/>
            <person name="Mascher M."/>
            <person name="Fiebig A."/>
        </authorList>
    </citation>
    <scope>NUCLEOTIDE SEQUENCE</scope>
</reference>
<name>A0A7I8KFB3_SPIIN</name>
<feature type="region of interest" description="Disordered" evidence="4">
    <location>
        <begin position="253"/>
        <end position="286"/>
    </location>
</feature>
<keyword evidence="2" id="KW-0547">Nucleotide-binding</keyword>
<evidence type="ECO:0000256" key="2">
    <source>
        <dbReference type="ARBA" id="ARBA00022741"/>
    </source>
</evidence>
<evidence type="ECO:0000313" key="7">
    <source>
        <dbReference type="Proteomes" id="UP000663760"/>
    </source>
</evidence>
<feature type="region of interest" description="Disordered" evidence="4">
    <location>
        <begin position="1"/>
        <end position="46"/>
    </location>
</feature>
<evidence type="ECO:0000313" key="6">
    <source>
        <dbReference type="EMBL" id="CAA7396477.1"/>
    </source>
</evidence>
<dbReference type="GO" id="GO:0005524">
    <property type="term" value="F:ATP binding"/>
    <property type="evidence" value="ECO:0007669"/>
    <property type="project" value="UniProtKB-KW"/>
</dbReference>
<dbReference type="FunFam" id="3.40.50.300:FF:000661">
    <property type="entry name" value="calmodulin-interacting protein 111 isoform X1"/>
    <property type="match status" value="1"/>
</dbReference>
<dbReference type="Gene3D" id="3.40.50.300">
    <property type="entry name" value="P-loop containing nucleotide triphosphate hydrolases"/>
    <property type="match status" value="2"/>
</dbReference>
<organism evidence="6 7">
    <name type="scientific">Spirodela intermedia</name>
    <name type="common">Intermediate duckweed</name>
    <dbReference type="NCBI Taxonomy" id="51605"/>
    <lineage>
        <taxon>Eukaryota</taxon>
        <taxon>Viridiplantae</taxon>
        <taxon>Streptophyta</taxon>
        <taxon>Embryophyta</taxon>
        <taxon>Tracheophyta</taxon>
        <taxon>Spermatophyta</taxon>
        <taxon>Magnoliopsida</taxon>
        <taxon>Liliopsida</taxon>
        <taxon>Araceae</taxon>
        <taxon>Lemnoideae</taxon>
        <taxon>Spirodela</taxon>
    </lineage>
</organism>
<feature type="compositionally biased region" description="Basic residues" evidence="4">
    <location>
        <begin position="1"/>
        <end position="11"/>
    </location>
</feature>
<dbReference type="GO" id="GO:0009507">
    <property type="term" value="C:chloroplast"/>
    <property type="evidence" value="ECO:0007669"/>
    <property type="project" value="TreeGrafter"/>
</dbReference>
<dbReference type="FunFam" id="3.40.50.300:FF:000012">
    <property type="entry name" value="Transitional endoplasmic reticulum ATPase"/>
    <property type="match status" value="1"/>
</dbReference>
<dbReference type="SUPFAM" id="SSF52540">
    <property type="entry name" value="P-loop containing nucleoside triphosphate hydrolases"/>
    <property type="match status" value="2"/>
</dbReference>
<proteinExistence type="inferred from homology"/>
<dbReference type="Pfam" id="PF00004">
    <property type="entry name" value="AAA"/>
    <property type="match status" value="2"/>
</dbReference>
<dbReference type="InterPro" id="IPR050168">
    <property type="entry name" value="AAA_ATPase_domain"/>
</dbReference>
<keyword evidence="3" id="KW-0067">ATP-binding</keyword>
<dbReference type="GO" id="GO:0016887">
    <property type="term" value="F:ATP hydrolysis activity"/>
    <property type="evidence" value="ECO:0007669"/>
    <property type="project" value="InterPro"/>
</dbReference>
<dbReference type="InterPro" id="IPR058958">
    <property type="entry name" value="DPBB_CI111"/>
</dbReference>
<dbReference type="AlphaFoldDB" id="A0A7I8KFB3"/>
<dbReference type="Pfam" id="PF17862">
    <property type="entry name" value="AAA_lid_3"/>
    <property type="match status" value="2"/>
</dbReference>
<dbReference type="InterPro" id="IPR003959">
    <property type="entry name" value="ATPase_AAA_core"/>
</dbReference>
<dbReference type="EMBL" id="LR746268">
    <property type="protein sequence ID" value="CAA7396477.1"/>
    <property type="molecule type" value="Genomic_DNA"/>
</dbReference>
<dbReference type="InterPro" id="IPR003593">
    <property type="entry name" value="AAA+_ATPase"/>
</dbReference>
<evidence type="ECO:0000256" key="3">
    <source>
        <dbReference type="ARBA" id="ARBA00022840"/>
    </source>
</evidence>
<dbReference type="Proteomes" id="UP000663760">
    <property type="component" value="Chromosome 5"/>
</dbReference>
<dbReference type="PROSITE" id="PS00674">
    <property type="entry name" value="AAA"/>
    <property type="match status" value="1"/>
</dbReference>
<gene>
    <name evidence="6" type="ORF">SI8410_05007140</name>
</gene>
<dbReference type="PANTHER" id="PTHR23077">
    <property type="entry name" value="AAA-FAMILY ATPASE"/>
    <property type="match status" value="1"/>
</dbReference>
<dbReference type="Gene3D" id="1.10.8.60">
    <property type="match status" value="2"/>
</dbReference>
<dbReference type="InterPro" id="IPR003960">
    <property type="entry name" value="ATPase_AAA_CS"/>
</dbReference>
<dbReference type="Pfam" id="PF26429">
    <property type="entry name" value="DPBB_CI111"/>
    <property type="match status" value="1"/>
</dbReference>
<dbReference type="SMART" id="SM00382">
    <property type="entry name" value="AAA"/>
    <property type="match status" value="2"/>
</dbReference>
<dbReference type="OrthoDB" id="27435at2759"/>
<dbReference type="CDD" id="cd19511">
    <property type="entry name" value="RecA-like_CDC48_r2-like"/>
    <property type="match status" value="1"/>
</dbReference>
<keyword evidence="7" id="KW-1185">Reference proteome</keyword>
<feature type="domain" description="AAA+ ATPase" evidence="5">
    <location>
        <begin position="458"/>
        <end position="594"/>
    </location>
</feature>
<evidence type="ECO:0000259" key="5">
    <source>
        <dbReference type="SMART" id="SM00382"/>
    </source>
</evidence>
<dbReference type="FunFam" id="1.10.8.60:FF:000038">
    <property type="entry name" value="spermatogenesis-associated protein 5-like protein 1"/>
    <property type="match status" value="1"/>
</dbReference>
<evidence type="ECO:0000256" key="1">
    <source>
        <dbReference type="ARBA" id="ARBA00006914"/>
    </source>
</evidence>
<evidence type="ECO:0000256" key="4">
    <source>
        <dbReference type="SAM" id="MobiDB-lite"/>
    </source>
</evidence>